<feature type="transmembrane region" description="Helical" evidence="11">
    <location>
        <begin position="374"/>
        <end position="396"/>
    </location>
</feature>
<proteinExistence type="predicted"/>
<feature type="non-terminal residue" evidence="12">
    <location>
        <position position="472"/>
    </location>
</feature>
<keyword evidence="8 11" id="KW-1133">Transmembrane helix</keyword>
<dbReference type="Proteomes" id="UP000648918">
    <property type="component" value="Unassembled WGS sequence"/>
</dbReference>
<gene>
    <name evidence="12" type="primary">Amn</name>
    <name evidence="12" type="ORF">HALSEN_R09318</name>
</gene>
<evidence type="ECO:0000313" key="12">
    <source>
        <dbReference type="EMBL" id="NXD76821.1"/>
    </source>
</evidence>
<organism evidence="12 13">
    <name type="scientific">Halcyon senegalensis</name>
    <dbReference type="NCBI Taxonomy" id="342381"/>
    <lineage>
        <taxon>Eukaryota</taxon>
        <taxon>Metazoa</taxon>
        <taxon>Chordata</taxon>
        <taxon>Craniata</taxon>
        <taxon>Vertebrata</taxon>
        <taxon>Euteleostomi</taxon>
        <taxon>Archelosauria</taxon>
        <taxon>Archosauria</taxon>
        <taxon>Dinosauria</taxon>
        <taxon>Saurischia</taxon>
        <taxon>Theropoda</taxon>
        <taxon>Coelurosauria</taxon>
        <taxon>Aves</taxon>
        <taxon>Neognathae</taxon>
        <taxon>Neoaves</taxon>
        <taxon>Telluraves</taxon>
        <taxon>Coraciimorphae</taxon>
        <taxon>Coraciiformes</taxon>
        <taxon>Alcedinidae</taxon>
        <taxon>Halcyon</taxon>
    </lineage>
</organism>
<keyword evidence="13" id="KW-1185">Reference proteome</keyword>
<evidence type="ECO:0000256" key="2">
    <source>
        <dbReference type="ARBA" id="ARBA00021200"/>
    </source>
</evidence>
<name>A0A851YRB8_9AVES</name>
<evidence type="ECO:0000256" key="3">
    <source>
        <dbReference type="ARBA" id="ARBA00022448"/>
    </source>
</evidence>
<evidence type="ECO:0000256" key="6">
    <source>
        <dbReference type="ARBA" id="ARBA00022729"/>
    </source>
</evidence>
<evidence type="ECO:0000313" key="13">
    <source>
        <dbReference type="Proteomes" id="UP000648918"/>
    </source>
</evidence>
<sequence>FTLFSLLLPALATAMYKQWIPNTNFETASNWDKGRIPCASDVVHFEKNKVISVFVRSPHALTDMYLPLNGEFVLASGAGFAAFDGSWDPSCDSGATVRFTDAEHREWFDPTLWQAVSASRELEPSGVFSVDEERVPCWYDDVIFHPETSFRVNIDSSQQAIHLRSISLMGQEFSSPEAWAGYLRGASAPLQFHGNATLQVTGTGCPDRSGCACGNALDGHRICAALLRGAGGQCPAPACQSPLQPLGHCCGVCGATINLDFTPDFDLQKYQERVIQALLRQPKYAGVQMAISKVHKEQTFLGVIPRSSTPLIQIVLIDDGAGAQTGTTAKRLAADIMEDIAQHGEELGISSGKMEVATGITFSGQVGSHALSRITAGTVLGLLFSLLFLGGILFLYRKGKLRLPALRIPWPWDRAEDWASPEPAGDKGFDNPMFDVEPPSTVPGEETVQEMPPKDHQVFYLNPLYDPSKMEA</sequence>
<evidence type="ECO:0000256" key="7">
    <source>
        <dbReference type="ARBA" id="ARBA00022927"/>
    </source>
</evidence>
<dbReference type="Pfam" id="PF14828">
    <property type="entry name" value="Amnionless"/>
    <property type="match status" value="1"/>
</dbReference>
<keyword evidence="4" id="KW-1003">Cell membrane</keyword>
<dbReference type="AlphaFoldDB" id="A0A851YRB8"/>
<evidence type="ECO:0000256" key="9">
    <source>
        <dbReference type="ARBA" id="ARBA00023136"/>
    </source>
</evidence>
<keyword evidence="5 11" id="KW-0812">Transmembrane</keyword>
<accession>A0A851YRB8</accession>
<dbReference type="EMBL" id="WBNJ01000025">
    <property type="protein sequence ID" value="NXD76821.1"/>
    <property type="molecule type" value="Genomic_DNA"/>
</dbReference>
<dbReference type="PANTHER" id="PTHR14995">
    <property type="entry name" value="AMNIONLESS"/>
    <property type="match status" value="1"/>
</dbReference>
<comment type="caution">
    <text evidence="12">The sequence shown here is derived from an EMBL/GenBank/DDBJ whole genome shotgun (WGS) entry which is preliminary data.</text>
</comment>
<dbReference type="GO" id="GO:0030139">
    <property type="term" value="C:endocytic vesicle"/>
    <property type="evidence" value="ECO:0007669"/>
    <property type="project" value="TreeGrafter"/>
</dbReference>
<dbReference type="GO" id="GO:0006898">
    <property type="term" value="P:receptor-mediated endocytosis"/>
    <property type="evidence" value="ECO:0007669"/>
    <property type="project" value="TreeGrafter"/>
</dbReference>
<evidence type="ECO:0000256" key="1">
    <source>
        <dbReference type="ARBA" id="ARBA00004251"/>
    </source>
</evidence>
<keyword evidence="7" id="KW-0653">Protein transport</keyword>
<dbReference type="OrthoDB" id="10067964at2759"/>
<reference evidence="12" key="1">
    <citation type="submission" date="2019-09" db="EMBL/GenBank/DDBJ databases">
        <title>Bird 10,000 Genomes (B10K) Project - Family phase.</title>
        <authorList>
            <person name="Zhang G."/>
        </authorList>
    </citation>
    <scope>NUCLEOTIDE SEQUENCE</scope>
    <source>
        <strain evidence="12">B10K-DU-024-03</strain>
        <tissue evidence="12">Muscle</tissue>
    </source>
</reference>
<keyword evidence="9 11" id="KW-0472">Membrane</keyword>
<protein>
    <recommendedName>
        <fullName evidence="2">Protein amnionless</fullName>
    </recommendedName>
</protein>
<feature type="region of interest" description="Disordered" evidence="10">
    <location>
        <begin position="421"/>
        <end position="452"/>
    </location>
</feature>
<evidence type="ECO:0000256" key="4">
    <source>
        <dbReference type="ARBA" id="ARBA00022475"/>
    </source>
</evidence>
<dbReference type="InterPro" id="IPR026112">
    <property type="entry name" value="AMN"/>
</dbReference>
<evidence type="ECO:0000256" key="10">
    <source>
        <dbReference type="SAM" id="MobiDB-lite"/>
    </source>
</evidence>
<feature type="non-terminal residue" evidence="12">
    <location>
        <position position="1"/>
    </location>
</feature>
<dbReference type="PANTHER" id="PTHR14995:SF2">
    <property type="entry name" value="PROTEIN AMNIONLESS"/>
    <property type="match status" value="1"/>
</dbReference>
<evidence type="ECO:0000256" key="5">
    <source>
        <dbReference type="ARBA" id="ARBA00022692"/>
    </source>
</evidence>
<comment type="subcellular location">
    <subcellularLocation>
        <location evidence="1">Cell membrane</location>
        <topology evidence="1">Single-pass type I membrane protein</topology>
    </subcellularLocation>
</comment>
<dbReference type="GO" id="GO:0015031">
    <property type="term" value="P:protein transport"/>
    <property type="evidence" value="ECO:0007669"/>
    <property type="project" value="UniProtKB-KW"/>
</dbReference>
<keyword evidence="6" id="KW-0732">Signal</keyword>
<evidence type="ECO:0000256" key="11">
    <source>
        <dbReference type="SAM" id="Phobius"/>
    </source>
</evidence>
<dbReference type="GO" id="GO:0016324">
    <property type="term" value="C:apical plasma membrane"/>
    <property type="evidence" value="ECO:0007669"/>
    <property type="project" value="TreeGrafter"/>
</dbReference>
<evidence type="ECO:0000256" key="8">
    <source>
        <dbReference type="ARBA" id="ARBA00022989"/>
    </source>
</evidence>
<keyword evidence="3" id="KW-0813">Transport</keyword>